<evidence type="ECO:0000256" key="4">
    <source>
        <dbReference type="ARBA" id="ARBA00022475"/>
    </source>
</evidence>
<dbReference type="Pfam" id="PF01061">
    <property type="entry name" value="ABC2_membrane"/>
    <property type="match status" value="1"/>
</dbReference>
<comment type="subcellular location">
    <subcellularLocation>
        <location evidence="9">Cell inner membrane</location>
        <topology evidence="9">Multi-pass membrane protein</topology>
    </subcellularLocation>
    <subcellularLocation>
        <location evidence="1">Cell membrane</location>
        <topology evidence="1">Multi-pass membrane protein</topology>
    </subcellularLocation>
</comment>
<evidence type="ECO:0000256" key="6">
    <source>
        <dbReference type="ARBA" id="ARBA00022989"/>
    </source>
</evidence>
<dbReference type="PANTHER" id="PTHR30413:SF10">
    <property type="entry name" value="CAPSULE POLYSACCHARIDE EXPORT INNER-MEMBRANE PROTEIN CTRC"/>
    <property type="match status" value="1"/>
</dbReference>
<dbReference type="OrthoDB" id="9786910at2"/>
<feature type="transmembrane region" description="Helical" evidence="9">
    <location>
        <begin position="109"/>
        <end position="139"/>
    </location>
</feature>
<keyword evidence="4 9" id="KW-1003">Cell membrane</keyword>
<proteinExistence type="inferred from homology"/>
<accession>A0A0F3KL14</accession>
<dbReference type="RefSeq" id="WP_045830096.1">
    <property type="nucleotide sequence ID" value="NZ_JZRB01000028.1"/>
</dbReference>
<dbReference type="PANTHER" id="PTHR30413">
    <property type="entry name" value="INNER MEMBRANE TRANSPORT PERMEASE"/>
    <property type="match status" value="1"/>
</dbReference>
<dbReference type="Proteomes" id="UP000033651">
    <property type="component" value="Unassembled WGS sequence"/>
</dbReference>
<evidence type="ECO:0000256" key="2">
    <source>
        <dbReference type="ARBA" id="ARBA00007783"/>
    </source>
</evidence>
<evidence type="ECO:0000256" key="1">
    <source>
        <dbReference type="ARBA" id="ARBA00004651"/>
    </source>
</evidence>
<dbReference type="GO" id="GO:0005886">
    <property type="term" value="C:plasma membrane"/>
    <property type="evidence" value="ECO:0007669"/>
    <property type="project" value="UniProtKB-SubCell"/>
</dbReference>
<keyword evidence="3 9" id="KW-0813">Transport</keyword>
<keyword evidence="12" id="KW-1185">Reference proteome</keyword>
<keyword evidence="7" id="KW-0762">Sugar transport</keyword>
<evidence type="ECO:0000256" key="7">
    <source>
        <dbReference type="ARBA" id="ARBA00023047"/>
    </source>
</evidence>
<keyword evidence="8 9" id="KW-0472">Membrane</keyword>
<dbReference type="EMBL" id="JZRB01000028">
    <property type="protein sequence ID" value="KJV31652.1"/>
    <property type="molecule type" value="Genomic_DNA"/>
</dbReference>
<feature type="transmembrane region" description="Helical" evidence="9">
    <location>
        <begin position="34"/>
        <end position="55"/>
    </location>
</feature>
<gene>
    <name evidence="11" type="ORF">VI08_13380</name>
</gene>
<dbReference type="AlphaFoldDB" id="A0A0F3KL14"/>
<keyword evidence="6 9" id="KW-1133">Transmembrane helix</keyword>
<feature type="transmembrane region" description="Helical" evidence="9">
    <location>
        <begin position="176"/>
        <end position="195"/>
    </location>
</feature>
<dbReference type="GO" id="GO:0140359">
    <property type="term" value="F:ABC-type transporter activity"/>
    <property type="evidence" value="ECO:0007669"/>
    <property type="project" value="InterPro"/>
</dbReference>
<reference evidence="11 12" key="1">
    <citation type="submission" date="2015-03" db="EMBL/GenBank/DDBJ databases">
        <title>Draft genome sequence of Luteibacter yeojuensis strain SU11.</title>
        <authorList>
            <person name="Sulaiman J."/>
            <person name="Priya K."/>
            <person name="Chan K.-G."/>
        </authorList>
    </citation>
    <scope>NUCLEOTIDE SEQUENCE [LARGE SCALE GENOMIC DNA]</scope>
    <source>
        <strain evidence="11 12">SU11</strain>
    </source>
</reference>
<dbReference type="GO" id="GO:0015920">
    <property type="term" value="P:lipopolysaccharide transport"/>
    <property type="evidence" value="ECO:0007669"/>
    <property type="project" value="TreeGrafter"/>
</dbReference>
<name>A0A0F3KL14_9GAMM</name>
<evidence type="ECO:0000256" key="3">
    <source>
        <dbReference type="ARBA" id="ARBA00022448"/>
    </source>
</evidence>
<evidence type="ECO:0000259" key="10">
    <source>
        <dbReference type="PROSITE" id="PS51012"/>
    </source>
</evidence>
<feature type="transmembrane region" description="Helical" evidence="9">
    <location>
        <begin position="145"/>
        <end position="169"/>
    </location>
</feature>
<protein>
    <recommendedName>
        <fullName evidence="9">Transport permease protein</fullName>
    </recommendedName>
</protein>
<evidence type="ECO:0000256" key="8">
    <source>
        <dbReference type="ARBA" id="ARBA00023136"/>
    </source>
</evidence>
<feature type="domain" description="ABC transmembrane type-2" evidence="10">
    <location>
        <begin position="32"/>
        <end position="256"/>
    </location>
</feature>
<feature type="transmembrane region" description="Helical" evidence="9">
    <location>
        <begin position="235"/>
        <end position="253"/>
    </location>
</feature>
<comment type="caution">
    <text evidence="11">The sequence shown here is derived from an EMBL/GenBank/DDBJ whole genome shotgun (WGS) entry which is preliminary data.</text>
</comment>
<evidence type="ECO:0000256" key="5">
    <source>
        <dbReference type="ARBA" id="ARBA00022692"/>
    </source>
</evidence>
<organism evidence="11 12">
    <name type="scientific">Luteibacter yeojuensis</name>
    <dbReference type="NCBI Taxonomy" id="345309"/>
    <lineage>
        <taxon>Bacteria</taxon>
        <taxon>Pseudomonadati</taxon>
        <taxon>Pseudomonadota</taxon>
        <taxon>Gammaproteobacteria</taxon>
        <taxon>Lysobacterales</taxon>
        <taxon>Rhodanobacteraceae</taxon>
        <taxon>Luteibacter</taxon>
    </lineage>
</organism>
<evidence type="ECO:0000256" key="9">
    <source>
        <dbReference type="RuleBase" id="RU361157"/>
    </source>
</evidence>
<dbReference type="InterPro" id="IPR013525">
    <property type="entry name" value="ABC2_TM"/>
</dbReference>
<evidence type="ECO:0000313" key="12">
    <source>
        <dbReference type="Proteomes" id="UP000033651"/>
    </source>
</evidence>
<dbReference type="GO" id="GO:0015774">
    <property type="term" value="P:polysaccharide transport"/>
    <property type="evidence" value="ECO:0007669"/>
    <property type="project" value="UniProtKB-KW"/>
</dbReference>
<dbReference type="PATRIC" id="fig|345309.4.peg.2022"/>
<comment type="similarity">
    <text evidence="2 9">Belongs to the ABC-2 integral membrane protein family.</text>
</comment>
<keyword evidence="7" id="KW-0625">Polysaccharide transport</keyword>
<feature type="transmembrane region" description="Helical" evidence="9">
    <location>
        <begin position="67"/>
        <end position="88"/>
    </location>
</feature>
<keyword evidence="5 9" id="KW-0812">Transmembrane</keyword>
<dbReference type="InterPro" id="IPR047817">
    <property type="entry name" value="ABC2_TM_bact-type"/>
</dbReference>
<evidence type="ECO:0000313" key="11">
    <source>
        <dbReference type="EMBL" id="KJV31652.1"/>
    </source>
</evidence>
<sequence length="264" mass="29291">MQKLFKAVWMYRHFIASSIRNDLRMRFARSKLGGLWMILQPLAQVAIYAVVLSRVMGSRLPGTTNEYAYVIYLIAGMVAWSLFAETVSRCLTIFVDNGNLLKKIVFPRISLPLIVAGSALTSNLLLLLAAVGVFLLVGHAPTWQMAWLLILIPVNMAFSVGLGLILGILNVFVRDVGQVMVVVLQLWFWMTPIVYMPSILPGPFRTVIECNPMYYIASGFQDVMLYGTAPPLENVGYVAVAAVVMLALALAMFRRANAEMVDVL</sequence>
<dbReference type="PROSITE" id="PS51012">
    <property type="entry name" value="ABC_TM2"/>
    <property type="match status" value="1"/>
</dbReference>